<dbReference type="eggNOG" id="ENOG50301CY">
    <property type="taxonomic scope" value="Bacteria"/>
</dbReference>
<dbReference type="RefSeq" id="WP_023433951.1">
    <property type="nucleotide sequence ID" value="NZ_AWXZ01000040.1"/>
</dbReference>
<evidence type="ECO:0000313" key="5">
    <source>
        <dbReference type="Proteomes" id="UP000017819"/>
    </source>
</evidence>
<feature type="signal peptide" evidence="3">
    <location>
        <begin position="1"/>
        <end position="20"/>
    </location>
</feature>
<organism evidence="4 5">
    <name type="scientific">Lutibaculum baratangense AMV1</name>
    <dbReference type="NCBI Taxonomy" id="631454"/>
    <lineage>
        <taxon>Bacteria</taxon>
        <taxon>Pseudomonadati</taxon>
        <taxon>Pseudomonadota</taxon>
        <taxon>Alphaproteobacteria</taxon>
        <taxon>Hyphomicrobiales</taxon>
        <taxon>Tepidamorphaceae</taxon>
        <taxon>Lutibaculum</taxon>
    </lineage>
</organism>
<keyword evidence="3" id="KW-0732">Signal</keyword>
<evidence type="ECO:0000256" key="2">
    <source>
        <dbReference type="SAM" id="Phobius"/>
    </source>
</evidence>
<dbReference type="AlphaFoldDB" id="V4RHF2"/>
<keyword evidence="5" id="KW-1185">Reference proteome</keyword>
<keyword evidence="2" id="KW-0812">Transmembrane</keyword>
<dbReference type="PATRIC" id="fig|631454.5.peg.3795"/>
<reference evidence="4 5" key="1">
    <citation type="journal article" date="2014" name="Genome Announc.">
        <title>Draft Genome Sequence of Lutibaculum baratangense Strain AMV1T, Isolated from a Mud Volcano in Andamans, India.</title>
        <authorList>
            <person name="Singh A."/>
            <person name="Sreenivas A."/>
            <person name="Sathyanarayana Reddy G."/>
            <person name="Pinnaka A.K."/>
            <person name="Shivaji S."/>
        </authorList>
    </citation>
    <scope>NUCLEOTIDE SEQUENCE [LARGE SCALE GENOMIC DNA]</scope>
    <source>
        <strain evidence="4 5">AMV1</strain>
    </source>
</reference>
<name>V4RHF2_9HYPH</name>
<evidence type="ECO:0000313" key="4">
    <source>
        <dbReference type="EMBL" id="ESR22705.1"/>
    </source>
</evidence>
<feature type="region of interest" description="Disordered" evidence="1">
    <location>
        <begin position="58"/>
        <end position="91"/>
    </location>
</feature>
<evidence type="ECO:0000256" key="3">
    <source>
        <dbReference type="SAM" id="SignalP"/>
    </source>
</evidence>
<dbReference type="EMBL" id="AWXZ01000040">
    <property type="protein sequence ID" value="ESR22705.1"/>
    <property type="molecule type" value="Genomic_DNA"/>
</dbReference>
<feature type="chain" id="PRO_5004726750" evidence="3">
    <location>
        <begin position="21"/>
        <end position="91"/>
    </location>
</feature>
<dbReference type="STRING" id="631454.N177_3842"/>
<keyword evidence="2" id="KW-0472">Membrane</keyword>
<feature type="transmembrane region" description="Helical" evidence="2">
    <location>
        <begin position="30"/>
        <end position="51"/>
    </location>
</feature>
<keyword evidence="2" id="KW-1133">Transmembrane helix</keyword>
<proteinExistence type="predicted"/>
<gene>
    <name evidence="4" type="ORF">N177_3842</name>
</gene>
<evidence type="ECO:0000256" key="1">
    <source>
        <dbReference type="SAM" id="MobiDB-lite"/>
    </source>
</evidence>
<accession>V4RHF2</accession>
<sequence length="91" mass="9070">MTRFIFIATTLALLPTAASAYVGPGAGLSLLGALWALVAAVGLAIAFVVAWPIRKLMRRRKGGQASGSTTGTGAGAGMTGSPSTAQPPREG</sequence>
<protein>
    <submittedName>
        <fullName evidence="4">Uncharacterized protein</fullName>
    </submittedName>
</protein>
<dbReference type="Proteomes" id="UP000017819">
    <property type="component" value="Unassembled WGS sequence"/>
</dbReference>
<comment type="caution">
    <text evidence="4">The sequence shown here is derived from an EMBL/GenBank/DDBJ whole genome shotgun (WGS) entry which is preliminary data.</text>
</comment>